<dbReference type="AlphaFoldDB" id="A0A1Y2GIZ2"/>
<proteinExistence type="predicted"/>
<name>A0A1Y2GIZ2_9FUNG</name>
<dbReference type="Gene3D" id="3.30.710.10">
    <property type="entry name" value="Potassium Channel Kv1.1, Chain A"/>
    <property type="match status" value="1"/>
</dbReference>
<dbReference type="OrthoDB" id="6359816at2759"/>
<evidence type="ECO:0000313" key="1">
    <source>
        <dbReference type="EMBL" id="ORZ08807.1"/>
    </source>
</evidence>
<gene>
    <name evidence="1" type="ORF">BCR41DRAFT_388523</name>
</gene>
<dbReference type="RefSeq" id="XP_021878590.1">
    <property type="nucleotide sequence ID" value="XM_022028013.1"/>
</dbReference>
<dbReference type="GeneID" id="33569856"/>
<dbReference type="InterPro" id="IPR011333">
    <property type="entry name" value="SKP1/BTB/POZ_sf"/>
</dbReference>
<dbReference type="PANTHER" id="PTHR24413">
    <property type="entry name" value="SPECKLE-TYPE POZ PROTEIN"/>
    <property type="match status" value="1"/>
</dbReference>
<dbReference type="InParanoid" id="A0A1Y2GIZ2"/>
<reference evidence="1 2" key="1">
    <citation type="submission" date="2016-07" db="EMBL/GenBank/DDBJ databases">
        <title>Pervasive Adenine N6-methylation of Active Genes in Fungi.</title>
        <authorList>
            <consortium name="DOE Joint Genome Institute"/>
            <person name="Mondo S.J."/>
            <person name="Dannebaum R.O."/>
            <person name="Kuo R.C."/>
            <person name="Labutti K."/>
            <person name="Haridas S."/>
            <person name="Kuo A."/>
            <person name="Salamov A."/>
            <person name="Ahrendt S.R."/>
            <person name="Lipzen A."/>
            <person name="Sullivan W."/>
            <person name="Andreopoulos W.B."/>
            <person name="Clum A."/>
            <person name="Lindquist E."/>
            <person name="Daum C."/>
            <person name="Ramamoorthy G.K."/>
            <person name="Gryganskyi A."/>
            <person name="Culley D."/>
            <person name="Magnuson J.K."/>
            <person name="James T.Y."/>
            <person name="O'Malley M.A."/>
            <person name="Stajich J.E."/>
            <person name="Spatafora J.W."/>
            <person name="Visel A."/>
            <person name="Grigoriev I.V."/>
        </authorList>
    </citation>
    <scope>NUCLEOTIDE SEQUENCE [LARGE SCALE GENOMIC DNA]</scope>
    <source>
        <strain evidence="1 2">NRRL 3116</strain>
    </source>
</reference>
<organism evidence="1 2">
    <name type="scientific">Lobosporangium transversale</name>
    <dbReference type="NCBI Taxonomy" id="64571"/>
    <lineage>
        <taxon>Eukaryota</taxon>
        <taxon>Fungi</taxon>
        <taxon>Fungi incertae sedis</taxon>
        <taxon>Mucoromycota</taxon>
        <taxon>Mortierellomycotina</taxon>
        <taxon>Mortierellomycetes</taxon>
        <taxon>Mortierellales</taxon>
        <taxon>Mortierellaceae</taxon>
        <taxon>Lobosporangium</taxon>
    </lineage>
</organism>
<evidence type="ECO:0000313" key="2">
    <source>
        <dbReference type="Proteomes" id="UP000193648"/>
    </source>
</evidence>
<protein>
    <recommendedName>
        <fullName evidence="3">BTB domain-containing protein</fullName>
    </recommendedName>
</protein>
<sequence>MNRKEHIDVVLPITCNNNHLLTTFYFSSNLDAIKSWTVTLYGDDNSIDIKVYFVARENCGCAIRNSNLFIEFRNTTNIYIAPHQGKKPIFFKDTEKQLWEWYFLKAKISRKDVLMDGQLCFDIVITTRPETEVVDQPSSTSSTLSISKYQKIMLTLLKDVNSVDLCFVFKTDKTCSNVALWAHSSILSRYPTFDSIIQEAIGLNSLFLHSDDEKGNDTSPNSHLTAREYGDVLVQPVSETSMATMCSLLLYIYTDEINLSIDTKRHAISRTESTLTVVDMMGQGKRSMAWHPLDSDSQYKFKDVTWAELLIAAEKYGVTDLQSHCEKKVIATIKNSNAIEVLFNLGTRFKTIKTAALGHIVGNMTVLFSEGRDPFAPYVHHPDCHTLLIEVLQNKAKKG</sequence>
<comment type="caution">
    <text evidence="1">The sequence shown here is derived from an EMBL/GenBank/DDBJ whole genome shotgun (WGS) entry which is preliminary data.</text>
</comment>
<dbReference type="SUPFAM" id="SSF54695">
    <property type="entry name" value="POZ domain"/>
    <property type="match status" value="1"/>
</dbReference>
<dbReference type="EMBL" id="MCFF01000036">
    <property type="protein sequence ID" value="ORZ08807.1"/>
    <property type="molecule type" value="Genomic_DNA"/>
</dbReference>
<dbReference type="Proteomes" id="UP000193648">
    <property type="component" value="Unassembled WGS sequence"/>
</dbReference>
<keyword evidence="2" id="KW-1185">Reference proteome</keyword>
<accession>A0A1Y2GIZ2</accession>
<evidence type="ECO:0008006" key="3">
    <source>
        <dbReference type="Google" id="ProtNLM"/>
    </source>
</evidence>